<comment type="caution">
    <text evidence="3">The sequence shown here is derived from an EMBL/GenBank/DDBJ whole genome shotgun (WGS) entry which is preliminary data.</text>
</comment>
<feature type="region of interest" description="Disordered" evidence="1">
    <location>
        <begin position="24"/>
        <end position="131"/>
    </location>
</feature>
<evidence type="ECO:0000256" key="1">
    <source>
        <dbReference type="SAM" id="MobiDB-lite"/>
    </source>
</evidence>
<dbReference type="EMBL" id="CALNXI010000050">
    <property type="protein sequence ID" value="CAH3016906.1"/>
    <property type="molecule type" value="Genomic_DNA"/>
</dbReference>
<feature type="compositionally biased region" description="Basic and acidic residues" evidence="1">
    <location>
        <begin position="105"/>
        <end position="131"/>
    </location>
</feature>
<dbReference type="Proteomes" id="UP001159427">
    <property type="component" value="Unassembled WGS sequence"/>
</dbReference>
<evidence type="ECO:0000313" key="3">
    <source>
        <dbReference type="EMBL" id="CAH3194001.1"/>
    </source>
</evidence>
<name>A0ABN8ST04_9CNID</name>
<organism evidence="3 4">
    <name type="scientific">Porites evermanni</name>
    <dbReference type="NCBI Taxonomy" id="104178"/>
    <lineage>
        <taxon>Eukaryota</taxon>
        <taxon>Metazoa</taxon>
        <taxon>Cnidaria</taxon>
        <taxon>Anthozoa</taxon>
        <taxon>Hexacorallia</taxon>
        <taxon>Scleractinia</taxon>
        <taxon>Fungiina</taxon>
        <taxon>Poritidae</taxon>
        <taxon>Porites</taxon>
    </lineage>
</organism>
<keyword evidence="4" id="KW-1185">Reference proteome</keyword>
<gene>
    <name evidence="3" type="ORF">PEVE_00026933</name>
    <name evidence="2" type="ORF">PEVE_00033628</name>
</gene>
<proteinExistence type="predicted"/>
<sequence length="483" mass="54292">MQYDGEIWRGKILSLHDSMSDARSVLDKELGNSGTEENSSNCEQNSSPSKKQRKRTKNKRLDGYETSQDDEPSKKKPKTSEGRKKAGGSKENDSESQNRKKNARKDHDDAAEKERKRIEKEQANKQREKERQALTERNNMLLERMTALVSNQSAEDPFDSDVVSECVDLTTSSTPPSNPVHRLQNTVNELRSATPERVLSISQLQKTLDMLQGNSEDPPTTPSICQTAIPSLQRTSLTTLQDVWEEPVSTTPVQQMPNSTTPVSRSPLTTLRGRLTEVPLSIPNQQKEATISGAQRTPLTNTPRNFPNRRQDLVARPTVGGKCPRRVLPQPLSSSDEEEYCPSCVTRKKRVRELEDQLKSLQGQVSDPPRPGKISPILAERFKMVELTPGSQVFVYQNHIHQAMARASYKSAASFLLNCFYTNDELVGMNLTGANGKKCPDKEILQSIIGFVMREYQKHSPTESSLKLALRNKLMKSLIFFLL</sequence>
<dbReference type="EMBL" id="CALNXI010003672">
    <property type="protein sequence ID" value="CAH3194001.1"/>
    <property type="molecule type" value="Genomic_DNA"/>
</dbReference>
<evidence type="ECO:0000313" key="2">
    <source>
        <dbReference type="EMBL" id="CAH3016906.1"/>
    </source>
</evidence>
<evidence type="ECO:0008006" key="5">
    <source>
        <dbReference type="Google" id="ProtNLM"/>
    </source>
</evidence>
<reference evidence="3 4" key="1">
    <citation type="submission" date="2022-05" db="EMBL/GenBank/DDBJ databases">
        <authorList>
            <consortium name="Genoscope - CEA"/>
            <person name="William W."/>
        </authorList>
    </citation>
    <scope>NUCLEOTIDE SEQUENCE [LARGE SCALE GENOMIC DNA]</scope>
</reference>
<evidence type="ECO:0000313" key="4">
    <source>
        <dbReference type="Proteomes" id="UP001159427"/>
    </source>
</evidence>
<feature type="compositionally biased region" description="Low complexity" evidence="1">
    <location>
        <begin position="36"/>
        <end position="49"/>
    </location>
</feature>
<accession>A0ABN8ST04</accession>
<feature type="compositionally biased region" description="Basic and acidic residues" evidence="1">
    <location>
        <begin position="71"/>
        <end position="98"/>
    </location>
</feature>
<protein>
    <recommendedName>
        <fullName evidence="5">BEN domain-containing protein</fullName>
    </recommendedName>
</protein>